<evidence type="ECO:0000313" key="2">
    <source>
        <dbReference type="Proteomes" id="UP000625711"/>
    </source>
</evidence>
<comment type="caution">
    <text evidence="1">The sequence shown here is derived from an EMBL/GenBank/DDBJ whole genome shotgun (WGS) entry which is preliminary data.</text>
</comment>
<name>A0A834M8D0_RHYFE</name>
<sequence length="118" mass="13794">MYLERSNVPSRPPVTGYYGDLHTDLIIDFKIIPDAATKFVSDKLNRKQISFGQFNRLGSEPKLPINFRFYITQRPKLFVQLARHRLRRGFCQGGSVFADRAYCANYRLLFLYNVNNLN</sequence>
<keyword evidence="2" id="KW-1185">Reference proteome</keyword>
<organism evidence="1 2">
    <name type="scientific">Rhynchophorus ferrugineus</name>
    <name type="common">Red palm weevil</name>
    <name type="synonym">Curculio ferrugineus</name>
    <dbReference type="NCBI Taxonomy" id="354439"/>
    <lineage>
        <taxon>Eukaryota</taxon>
        <taxon>Metazoa</taxon>
        <taxon>Ecdysozoa</taxon>
        <taxon>Arthropoda</taxon>
        <taxon>Hexapoda</taxon>
        <taxon>Insecta</taxon>
        <taxon>Pterygota</taxon>
        <taxon>Neoptera</taxon>
        <taxon>Endopterygota</taxon>
        <taxon>Coleoptera</taxon>
        <taxon>Polyphaga</taxon>
        <taxon>Cucujiformia</taxon>
        <taxon>Curculionidae</taxon>
        <taxon>Dryophthorinae</taxon>
        <taxon>Rhynchophorus</taxon>
    </lineage>
</organism>
<proteinExistence type="predicted"/>
<gene>
    <name evidence="1" type="ORF">GWI33_018213</name>
</gene>
<evidence type="ECO:0000313" key="1">
    <source>
        <dbReference type="EMBL" id="KAF7268709.1"/>
    </source>
</evidence>
<dbReference type="AlphaFoldDB" id="A0A834M8D0"/>
<reference evidence="1" key="1">
    <citation type="submission" date="2020-08" db="EMBL/GenBank/DDBJ databases">
        <title>Genome sequencing and assembly of the red palm weevil Rhynchophorus ferrugineus.</title>
        <authorList>
            <person name="Dias G.B."/>
            <person name="Bergman C.M."/>
            <person name="Manee M."/>
        </authorList>
    </citation>
    <scope>NUCLEOTIDE SEQUENCE</scope>
    <source>
        <strain evidence="1">AA-2017</strain>
        <tissue evidence="1">Whole larva</tissue>
    </source>
</reference>
<dbReference type="Proteomes" id="UP000625711">
    <property type="component" value="Unassembled WGS sequence"/>
</dbReference>
<dbReference type="EMBL" id="JAACXV010014304">
    <property type="protein sequence ID" value="KAF7268709.1"/>
    <property type="molecule type" value="Genomic_DNA"/>
</dbReference>
<accession>A0A834M8D0</accession>
<protein>
    <submittedName>
        <fullName evidence="1">Uncharacterized protein</fullName>
    </submittedName>
</protein>